<evidence type="ECO:0000313" key="5">
    <source>
        <dbReference type="Proteomes" id="UP000014148"/>
    </source>
</evidence>
<protein>
    <submittedName>
        <fullName evidence="2">Uncharacterized protein</fullName>
    </submittedName>
</protein>
<reference evidence="2 4" key="1">
    <citation type="submission" date="2013-02" db="EMBL/GenBank/DDBJ databases">
        <title>The Genome Sequence of Enterococcus malodoratus ATCC_43197.</title>
        <authorList>
            <consortium name="The Broad Institute Genome Sequencing Platform"/>
            <consortium name="The Broad Institute Genome Sequencing Center for Infectious Disease"/>
            <person name="Earl A.M."/>
            <person name="Gilmore M.S."/>
            <person name="Lebreton F."/>
            <person name="Walker B."/>
            <person name="Young S.K."/>
            <person name="Zeng Q."/>
            <person name="Gargeya S."/>
            <person name="Fitzgerald M."/>
            <person name="Haas B."/>
            <person name="Abouelleil A."/>
            <person name="Alvarado L."/>
            <person name="Arachchi H.M."/>
            <person name="Berlin A.M."/>
            <person name="Chapman S.B."/>
            <person name="Dewar J."/>
            <person name="Goldberg J."/>
            <person name="Griggs A."/>
            <person name="Gujja S."/>
            <person name="Hansen M."/>
            <person name="Howarth C."/>
            <person name="Imamovic A."/>
            <person name="Larimer J."/>
            <person name="McCowan C."/>
            <person name="Murphy C."/>
            <person name="Neiman D."/>
            <person name="Pearson M."/>
            <person name="Priest M."/>
            <person name="Roberts A."/>
            <person name="Saif S."/>
            <person name="Shea T."/>
            <person name="Sisk P."/>
            <person name="Sykes S."/>
            <person name="Wortman J."/>
            <person name="Nusbaum C."/>
            <person name="Birren B."/>
        </authorList>
    </citation>
    <scope>NUCLEOTIDE SEQUENCE [LARGE SCALE GENOMIC DNA]</scope>
    <source>
        <strain evidence="2 4">ATCC 43197</strain>
    </source>
</reference>
<dbReference type="Proteomes" id="UP000014148">
    <property type="component" value="Unassembled WGS sequence"/>
</dbReference>
<evidence type="ECO:0000313" key="3">
    <source>
        <dbReference type="EMBL" id="EOT69609.1"/>
    </source>
</evidence>
<feature type="transmembrane region" description="Helical" evidence="1">
    <location>
        <begin position="43"/>
        <end position="60"/>
    </location>
</feature>
<dbReference type="Proteomes" id="UP000013783">
    <property type="component" value="Unassembled WGS sequence"/>
</dbReference>
<dbReference type="RefSeq" id="WP_010740014.1">
    <property type="nucleotide sequence ID" value="NZ_KB946249.1"/>
</dbReference>
<feature type="transmembrane region" description="Helical" evidence="1">
    <location>
        <begin position="12"/>
        <end position="31"/>
    </location>
</feature>
<keyword evidence="5" id="KW-1185">Reference proteome</keyword>
<keyword evidence="1" id="KW-0812">Transmembrane</keyword>
<dbReference type="STRING" id="71451.RV07_GL003103"/>
<organism evidence="2 4">
    <name type="scientific">Enterococcus malodoratus ATCC 43197</name>
    <dbReference type="NCBI Taxonomy" id="1158601"/>
    <lineage>
        <taxon>Bacteria</taxon>
        <taxon>Bacillati</taxon>
        <taxon>Bacillota</taxon>
        <taxon>Bacilli</taxon>
        <taxon>Lactobacillales</taxon>
        <taxon>Enterococcaceae</taxon>
        <taxon>Enterococcus</taxon>
    </lineage>
</organism>
<evidence type="ECO:0000313" key="2">
    <source>
        <dbReference type="EMBL" id="EOH81099.1"/>
    </source>
</evidence>
<evidence type="ECO:0000313" key="4">
    <source>
        <dbReference type="Proteomes" id="UP000013783"/>
    </source>
</evidence>
<name>R2RYW4_9ENTE</name>
<dbReference type="PATRIC" id="fig|1158601.3.peg.1115"/>
<evidence type="ECO:0000256" key="1">
    <source>
        <dbReference type="SAM" id="Phobius"/>
    </source>
</evidence>
<dbReference type="EMBL" id="ASWA01000002">
    <property type="protein sequence ID" value="EOT69609.1"/>
    <property type="molecule type" value="Genomic_DNA"/>
</dbReference>
<dbReference type="EMBL" id="AJAK01000007">
    <property type="protein sequence ID" value="EOH81099.1"/>
    <property type="molecule type" value="Genomic_DNA"/>
</dbReference>
<accession>R2RYW4</accession>
<comment type="caution">
    <text evidence="2">The sequence shown here is derived from an EMBL/GenBank/DDBJ whole genome shotgun (WGS) entry which is preliminary data.</text>
</comment>
<keyword evidence="1" id="KW-0472">Membrane</keyword>
<feature type="transmembrane region" description="Helical" evidence="1">
    <location>
        <begin position="94"/>
        <end position="119"/>
    </location>
</feature>
<sequence>MLKKLDLFLREKPLFILMLLIGFTLSIKLIANSLNHSPIFANFFPTIFLCTAYLAGYFAARFKNERVLIFVLYSLSALLYLVVDGFITNSLVNYTSFILLAIVALLYTGLSILAAEFLFKGANYGSTKT</sequence>
<dbReference type="AlphaFoldDB" id="R2RYW4"/>
<feature type="transmembrane region" description="Helical" evidence="1">
    <location>
        <begin position="67"/>
        <end position="88"/>
    </location>
</feature>
<proteinExistence type="predicted"/>
<gene>
    <name evidence="3" type="ORF">I585_01076</name>
    <name evidence="2" type="ORF">UAI_01144</name>
</gene>
<keyword evidence="1" id="KW-1133">Transmembrane helix</keyword>
<reference evidence="3 5" key="2">
    <citation type="submission" date="2013-03" db="EMBL/GenBank/DDBJ databases">
        <title>The Genome Sequence of Enterococcus malodoratus ATCC_43197 (PacBio/Illumina hybrid assembly).</title>
        <authorList>
            <consortium name="The Broad Institute Genomics Platform"/>
            <consortium name="The Broad Institute Genome Sequencing Center for Infectious Disease"/>
            <person name="Earl A."/>
            <person name="Russ C."/>
            <person name="Gilmore M."/>
            <person name="Surin D."/>
            <person name="Walker B."/>
            <person name="Young S."/>
            <person name="Zeng Q."/>
            <person name="Gargeya S."/>
            <person name="Fitzgerald M."/>
            <person name="Haas B."/>
            <person name="Abouelleil A."/>
            <person name="Allen A.W."/>
            <person name="Alvarado L."/>
            <person name="Arachchi H.M."/>
            <person name="Berlin A.M."/>
            <person name="Chapman S.B."/>
            <person name="Gainer-Dewar J."/>
            <person name="Goldberg J."/>
            <person name="Griggs A."/>
            <person name="Gujja S."/>
            <person name="Hansen M."/>
            <person name="Howarth C."/>
            <person name="Imamovic A."/>
            <person name="Ireland A."/>
            <person name="Larimer J."/>
            <person name="McCowan C."/>
            <person name="Murphy C."/>
            <person name="Pearson M."/>
            <person name="Poon T.W."/>
            <person name="Priest M."/>
            <person name="Roberts A."/>
            <person name="Saif S."/>
            <person name="Shea T."/>
            <person name="Sisk P."/>
            <person name="Sykes S."/>
            <person name="Wortman J."/>
            <person name="Nusbaum C."/>
            <person name="Birren B."/>
        </authorList>
    </citation>
    <scope>NUCLEOTIDE SEQUENCE [LARGE SCALE GENOMIC DNA]</scope>
    <source>
        <strain evidence="3 5">ATCC 43197</strain>
    </source>
</reference>